<organism evidence="1 3">
    <name type="scientific">Clostridium ljungdahlii (strain ATCC 55383 / DSM 13528 / PETC)</name>
    <dbReference type="NCBI Taxonomy" id="748727"/>
    <lineage>
        <taxon>Bacteria</taxon>
        <taxon>Bacillati</taxon>
        <taxon>Bacillota</taxon>
        <taxon>Clostridia</taxon>
        <taxon>Eubacteriales</taxon>
        <taxon>Clostridiaceae</taxon>
        <taxon>Clostridium</taxon>
    </lineage>
</organism>
<dbReference type="HOGENOM" id="CLU_905028_0_0_9"/>
<evidence type="ECO:0000313" key="2">
    <source>
        <dbReference type="EMBL" id="OAA89819.1"/>
    </source>
</evidence>
<evidence type="ECO:0000313" key="3">
    <source>
        <dbReference type="Proteomes" id="UP000001656"/>
    </source>
</evidence>
<dbReference type="PATRIC" id="fig|748727.19.peg.440"/>
<protein>
    <recommendedName>
        <fullName evidence="5">Apea-like HEPN domain-containing protein</fullName>
    </recommendedName>
</protein>
<dbReference type="RefSeq" id="WP_013239891.1">
    <property type="nucleotide sequence ID" value="NC_014328.1"/>
</dbReference>
<proteinExistence type="predicted"/>
<accession>D8GR03</accession>
<reference evidence="1 3" key="2">
    <citation type="journal article" date="2010" name="Proc. Natl. Acad. Sci. U.S.A.">
        <title>Clostridium ljungdahlii represents a microbial production platform based on syngas.</title>
        <authorList>
            <person name="Kopke M."/>
            <person name="Held C."/>
            <person name="Hujer S."/>
            <person name="Liesegang H."/>
            <person name="Wiezer A."/>
            <person name="Wollherr A."/>
            <person name="Ehrenreich A."/>
            <person name="Liebl W."/>
            <person name="Gottschalk G."/>
            <person name="Durre P."/>
        </authorList>
    </citation>
    <scope>NUCLEOTIDE SEQUENCE [LARGE SCALE GENOMIC DNA]</scope>
    <source>
        <strain evidence="3">ATCC 55383 / DSM 13528 / PETC</strain>
        <strain evidence="1">DSM 13528</strain>
    </source>
</reference>
<sequence length="324" mass="38304">MKSKLRAEIEVRDNYRIPAWENVGQPNWLVEDLNNMNIEIPFTDQTDLIPFKIKSTLGHITVEGEVFLGEIKHSDEDLQSYRSEKDIAGQKKQILLQEFEVRINDLFLALQISQPARIDFLKIMLFLDDIESKPLYYEKLLSPSLAYISLDYGNFNRDIIDMIDFFKVWKWLLEQNDFWNEVPESTIGIFLNYFRYFHYDSSPLSLMWIAMALESILVSNDRFSQSQIKGKLKLLLKECYDESKINKFVDGFYQLRSKIAHGKQKLFRPTLIHDALDSVEKLDKLFWKNGVFGYSAVIYCIQLMIKTNRRKLEFQEDIIYTLLD</sequence>
<dbReference type="AlphaFoldDB" id="D8GR03"/>
<dbReference type="Proteomes" id="UP000077020">
    <property type="component" value="Unassembled WGS sequence"/>
</dbReference>
<evidence type="ECO:0008006" key="5">
    <source>
        <dbReference type="Google" id="ProtNLM"/>
    </source>
</evidence>
<dbReference type="eggNOG" id="ENOG5033VXV">
    <property type="taxonomic scope" value="Bacteria"/>
</dbReference>
<reference evidence="1" key="1">
    <citation type="submission" date="2009-07" db="EMBL/GenBank/DDBJ databases">
        <authorList>
            <person name="Koepke M."/>
            <person name="Hujer S."/>
            <person name="Held C."/>
            <person name="Wiezer A."/>
            <person name="Liesegang H."/>
            <person name="Ehrenreich A."/>
            <person name="Gottschalk G."/>
            <person name="Duerre P."/>
        </authorList>
    </citation>
    <scope>NUCLEOTIDE SEQUENCE</scope>
    <source>
        <strain evidence="1">DSM 13528</strain>
    </source>
</reference>
<reference evidence="2 4" key="3">
    <citation type="journal article" date="2016" name="Biotechnol. Bioeng.">
        <title>Traits of selected Clostridium strains for syngas fermentation to ethanol.</title>
        <authorList>
            <person name="Martin M.E."/>
            <person name="Richter H."/>
            <person name="Saha S."/>
            <person name="Angenent L.T."/>
        </authorList>
    </citation>
    <scope>NUCLEOTIDE SEQUENCE [LARGE SCALE GENOMIC DNA]</scope>
    <source>
        <strain evidence="2 4">PETC</strain>
    </source>
</reference>
<keyword evidence="4" id="KW-1185">Reference proteome</keyword>
<dbReference type="OrthoDB" id="5918065at2"/>
<dbReference type="EMBL" id="CP001666">
    <property type="protein sequence ID" value="ADK16308.1"/>
    <property type="molecule type" value="Genomic_DNA"/>
</dbReference>
<dbReference type="Proteomes" id="UP000001656">
    <property type="component" value="Chromosome"/>
</dbReference>
<dbReference type="KEGG" id="clj:CLJU_c32610"/>
<name>D8GR03_CLOLD</name>
<dbReference type="EMBL" id="LITS01000001">
    <property type="protein sequence ID" value="OAA89819.1"/>
    <property type="molecule type" value="Genomic_DNA"/>
</dbReference>
<evidence type="ECO:0000313" key="4">
    <source>
        <dbReference type="Proteomes" id="UP000077020"/>
    </source>
</evidence>
<evidence type="ECO:0000313" key="1">
    <source>
        <dbReference type="EMBL" id="ADK16308.1"/>
    </source>
</evidence>
<gene>
    <name evidence="1" type="ordered locus">CLJU_c32610</name>
    <name evidence="2" type="ORF">WX45_01657</name>
</gene>